<comment type="caution">
    <text evidence="1">The sequence shown here is derived from an EMBL/GenBank/DDBJ whole genome shotgun (WGS) entry which is preliminary data.</text>
</comment>
<dbReference type="OrthoDB" id="10563412at2759"/>
<sequence length="96" mass="10918">MALSNRKMSDFYCFVEWKEKGKGSARPPCCTPSGIHFPFDDRVKHFALALPKKTYLLLERGEEEVDWTELCIKKIILSGFASDYTGASLKVVEDII</sequence>
<name>A0A8X6YW72_9ARAC</name>
<evidence type="ECO:0000313" key="2">
    <source>
        <dbReference type="Proteomes" id="UP000886998"/>
    </source>
</evidence>
<accession>A0A8X6YW72</accession>
<proteinExistence type="predicted"/>
<protein>
    <submittedName>
        <fullName evidence="1">Uncharacterized protein</fullName>
    </submittedName>
</protein>
<dbReference type="Proteomes" id="UP000886998">
    <property type="component" value="Unassembled WGS sequence"/>
</dbReference>
<dbReference type="AlphaFoldDB" id="A0A8X6YW72"/>
<evidence type="ECO:0000313" key="1">
    <source>
        <dbReference type="EMBL" id="GFY78211.1"/>
    </source>
</evidence>
<keyword evidence="2" id="KW-1185">Reference proteome</keyword>
<reference evidence="1" key="1">
    <citation type="submission" date="2020-08" db="EMBL/GenBank/DDBJ databases">
        <title>Multicomponent nature underlies the extraordinary mechanical properties of spider dragline silk.</title>
        <authorList>
            <person name="Kono N."/>
            <person name="Nakamura H."/>
            <person name="Mori M."/>
            <person name="Yoshida Y."/>
            <person name="Ohtoshi R."/>
            <person name="Malay A.D."/>
            <person name="Moran D.A.P."/>
            <person name="Tomita M."/>
            <person name="Numata K."/>
            <person name="Arakawa K."/>
        </authorList>
    </citation>
    <scope>NUCLEOTIDE SEQUENCE</scope>
</reference>
<organism evidence="1 2">
    <name type="scientific">Trichonephila inaurata madagascariensis</name>
    <dbReference type="NCBI Taxonomy" id="2747483"/>
    <lineage>
        <taxon>Eukaryota</taxon>
        <taxon>Metazoa</taxon>
        <taxon>Ecdysozoa</taxon>
        <taxon>Arthropoda</taxon>
        <taxon>Chelicerata</taxon>
        <taxon>Arachnida</taxon>
        <taxon>Araneae</taxon>
        <taxon>Araneomorphae</taxon>
        <taxon>Entelegynae</taxon>
        <taxon>Araneoidea</taxon>
        <taxon>Nephilidae</taxon>
        <taxon>Trichonephila</taxon>
        <taxon>Trichonephila inaurata</taxon>
    </lineage>
</organism>
<dbReference type="EMBL" id="BMAV01022875">
    <property type="protein sequence ID" value="GFY78211.1"/>
    <property type="molecule type" value="Genomic_DNA"/>
</dbReference>
<gene>
    <name evidence="1" type="ORF">TNIN_227891</name>
</gene>